<dbReference type="STRING" id="76731.RD2015_4324"/>
<dbReference type="Proteomes" id="UP000060699">
    <property type="component" value="Chromosome"/>
</dbReference>
<name>A0A0U3LKX1_9BURK</name>
<dbReference type="KEGG" id="rdp:RD2015_4324"/>
<evidence type="ECO:0000313" key="1">
    <source>
        <dbReference type="EMBL" id="ALV08767.1"/>
    </source>
</evidence>
<protein>
    <submittedName>
        <fullName evidence="1">Uncharacterized protein</fullName>
    </submittedName>
</protein>
<dbReference type="InterPro" id="IPR009937">
    <property type="entry name" value="Phage_holin_3_6"/>
</dbReference>
<dbReference type="Pfam" id="PF07332">
    <property type="entry name" value="Phage_holin_3_6"/>
    <property type="match status" value="1"/>
</dbReference>
<dbReference type="EMBL" id="CP013729">
    <property type="protein sequence ID" value="ALV08767.1"/>
    <property type="molecule type" value="Genomic_DNA"/>
</dbReference>
<dbReference type="OrthoDB" id="9157549at2"/>
<proteinExistence type="predicted"/>
<accession>A0A0U3LKX1</accession>
<dbReference type="RefSeq" id="WP_058936665.1">
    <property type="nucleotide sequence ID" value="NZ_CP013729.1"/>
</dbReference>
<sequence>MESQELNLADRLRRMAARTLSLARVRLELLGVELQSQLLRLFAALTGLLLALLLGVASLLMLIFAALLWVPDTWRAPLGLALGLGMALAAVLSWQWAKRQLAEGDPFGASLAELARDARALGDTEAG</sequence>
<gene>
    <name evidence="1" type="ORF">RD2015_4324</name>
</gene>
<organism evidence="1 2">
    <name type="scientific">Roseateles depolymerans</name>
    <dbReference type="NCBI Taxonomy" id="76731"/>
    <lineage>
        <taxon>Bacteria</taxon>
        <taxon>Pseudomonadati</taxon>
        <taxon>Pseudomonadota</taxon>
        <taxon>Betaproteobacteria</taxon>
        <taxon>Burkholderiales</taxon>
        <taxon>Sphaerotilaceae</taxon>
        <taxon>Roseateles</taxon>
    </lineage>
</organism>
<dbReference type="AlphaFoldDB" id="A0A0U3LKX1"/>
<reference evidence="1 2" key="1">
    <citation type="submission" date="2015-12" db="EMBL/GenBank/DDBJ databases">
        <title>Complete genome of Roseateles depolymerans KCTC 42856.</title>
        <authorList>
            <person name="Kim K.M."/>
        </authorList>
    </citation>
    <scope>NUCLEOTIDE SEQUENCE [LARGE SCALE GENOMIC DNA]</scope>
    <source>
        <strain evidence="1 2">KCTC 42856</strain>
    </source>
</reference>
<keyword evidence="2" id="KW-1185">Reference proteome</keyword>
<evidence type="ECO:0000313" key="2">
    <source>
        <dbReference type="Proteomes" id="UP000060699"/>
    </source>
</evidence>